<keyword evidence="2" id="KW-1185">Reference proteome</keyword>
<sequence>MPVLYGASTVLVGAGTWTYPDPATIIGVKLELSTPPAGNSGFVGSTVIRWRGIGAWAPVDEAAQLPARLLWNPSVVEYDIGKSPTGLVYEWENDAQVTATEILSEAPPGPGGGGGTVAVMQVSMGSYDGVADTTLEYVPLDTIAFQSDTTSYTFASGGITVVNAGYYRVSWHSTWQPPTANMYARVYITVNGTDDADAIEVTGVTSDGGHVAGGYKERSLAAGDTVQLQVYQVSGATQVMTAADLTVSTG</sequence>
<protein>
    <submittedName>
        <fullName evidence="1">Uncharacterized protein</fullName>
    </submittedName>
</protein>
<evidence type="ECO:0000313" key="2">
    <source>
        <dbReference type="Proteomes" id="UP000567293"/>
    </source>
</evidence>
<accession>A0A7V8SWF1</accession>
<dbReference type="EMBL" id="JACDQQ010000751">
    <property type="protein sequence ID" value="MBA0084884.1"/>
    <property type="molecule type" value="Genomic_DNA"/>
</dbReference>
<gene>
    <name evidence="1" type="ORF">HRJ53_07805</name>
</gene>
<name>A0A7V8SWF1_9BACT</name>
<comment type="caution">
    <text evidence="1">The sequence shown here is derived from an EMBL/GenBank/DDBJ whole genome shotgun (WGS) entry which is preliminary data.</text>
</comment>
<organism evidence="1 2">
    <name type="scientific">Candidatus Acidiferrum panamense</name>
    <dbReference type="NCBI Taxonomy" id="2741543"/>
    <lineage>
        <taxon>Bacteria</taxon>
        <taxon>Pseudomonadati</taxon>
        <taxon>Acidobacteriota</taxon>
        <taxon>Terriglobia</taxon>
        <taxon>Candidatus Acidiferrales</taxon>
        <taxon>Candidatus Acidiferrum</taxon>
    </lineage>
</organism>
<dbReference type="AlphaFoldDB" id="A0A7V8SWF1"/>
<reference evidence="1" key="1">
    <citation type="submission" date="2020-06" db="EMBL/GenBank/DDBJ databases">
        <title>Legume-microbial interactions unlock mineral nutrients during tropical forest succession.</title>
        <authorList>
            <person name="Epihov D.Z."/>
        </authorList>
    </citation>
    <scope>NUCLEOTIDE SEQUENCE [LARGE SCALE GENOMIC DNA]</scope>
    <source>
        <strain evidence="1">Pan2503</strain>
    </source>
</reference>
<proteinExistence type="predicted"/>
<evidence type="ECO:0000313" key="1">
    <source>
        <dbReference type="EMBL" id="MBA0084884.1"/>
    </source>
</evidence>
<dbReference type="Proteomes" id="UP000567293">
    <property type="component" value="Unassembled WGS sequence"/>
</dbReference>